<dbReference type="PANTHER" id="PTHR34427:SF5">
    <property type="entry name" value="DUF4283 DOMAIN-CONTAINING PROTEIN"/>
    <property type="match status" value="1"/>
</dbReference>
<reference evidence="1" key="1">
    <citation type="journal article" date="2019" name="Sci. Rep.">
        <title>Draft genome of Tanacetum cinerariifolium, the natural source of mosquito coil.</title>
        <authorList>
            <person name="Yamashiro T."/>
            <person name="Shiraishi A."/>
            <person name="Satake H."/>
            <person name="Nakayama K."/>
        </authorList>
    </citation>
    <scope>NUCLEOTIDE SEQUENCE</scope>
</reference>
<dbReference type="EMBL" id="BKCJ010305456">
    <property type="protein sequence ID" value="GEZ65113.1"/>
    <property type="molecule type" value="Genomic_DNA"/>
</dbReference>
<name>A0A699IRE9_TANCI</name>
<keyword evidence="1" id="KW-0695">RNA-directed DNA polymerase</keyword>
<proteinExistence type="predicted"/>
<dbReference type="PANTHER" id="PTHR34427">
    <property type="entry name" value="DUF4283 DOMAIN PROTEIN"/>
    <property type="match status" value="1"/>
</dbReference>
<dbReference type="GO" id="GO:0003964">
    <property type="term" value="F:RNA-directed DNA polymerase activity"/>
    <property type="evidence" value="ECO:0007669"/>
    <property type="project" value="UniProtKB-KW"/>
</dbReference>
<evidence type="ECO:0000313" key="1">
    <source>
        <dbReference type="EMBL" id="GEZ65113.1"/>
    </source>
</evidence>
<keyword evidence="1" id="KW-0808">Transferase</keyword>
<accession>A0A699IRE9</accession>
<comment type="caution">
    <text evidence="1">The sequence shown here is derived from an EMBL/GenBank/DDBJ whole genome shotgun (WGS) entry which is preliminary data.</text>
</comment>
<gene>
    <name evidence="1" type="ORF">Tci_537086</name>
</gene>
<protein>
    <submittedName>
        <fullName evidence="1">RNA-directed DNA polymerase, eukaryota</fullName>
    </submittedName>
</protein>
<dbReference type="AlphaFoldDB" id="A0A699IRE9"/>
<organism evidence="1">
    <name type="scientific">Tanacetum cinerariifolium</name>
    <name type="common">Dalmatian daisy</name>
    <name type="synonym">Chrysanthemum cinerariifolium</name>
    <dbReference type="NCBI Taxonomy" id="118510"/>
    <lineage>
        <taxon>Eukaryota</taxon>
        <taxon>Viridiplantae</taxon>
        <taxon>Streptophyta</taxon>
        <taxon>Embryophyta</taxon>
        <taxon>Tracheophyta</taxon>
        <taxon>Spermatophyta</taxon>
        <taxon>Magnoliopsida</taxon>
        <taxon>eudicotyledons</taxon>
        <taxon>Gunneridae</taxon>
        <taxon>Pentapetalae</taxon>
        <taxon>asterids</taxon>
        <taxon>campanulids</taxon>
        <taxon>Asterales</taxon>
        <taxon>Asteraceae</taxon>
        <taxon>Asteroideae</taxon>
        <taxon>Anthemideae</taxon>
        <taxon>Anthemidinae</taxon>
        <taxon>Tanacetum</taxon>
    </lineage>
</organism>
<keyword evidence="1" id="KW-0548">Nucleotidyltransferase</keyword>
<sequence>MGHKKALREGFKGIKSSNLGGFWVLFEFDSFQSCEKFQPHDGINLWFSCLQQWDINFVISNRFVWIDVEGTPLQAWSLPTFNKIASKWGELVYMDDSNVTNKYSMRLCVKTKIQHLITESFKVILGGKVSVVRAKEVIGWVPDFGENKYV</sequence>